<accession>A0A4Y7TDK8</accession>
<proteinExistence type="predicted"/>
<keyword evidence="3" id="KW-1185">Reference proteome</keyword>
<feature type="compositionally biased region" description="Acidic residues" evidence="1">
    <location>
        <begin position="14"/>
        <end position="26"/>
    </location>
</feature>
<reference evidence="2 3" key="1">
    <citation type="journal article" date="2019" name="Nat. Ecol. Evol.">
        <title>Megaphylogeny resolves global patterns of mushroom evolution.</title>
        <authorList>
            <person name="Varga T."/>
            <person name="Krizsan K."/>
            <person name="Foldi C."/>
            <person name="Dima B."/>
            <person name="Sanchez-Garcia M."/>
            <person name="Sanchez-Ramirez S."/>
            <person name="Szollosi G.J."/>
            <person name="Szarkandi J.G."/>
            <person name="Papp V."/>
            <person name="Albert L."/>
            <person name="Andreopoulos W."/>
            <person name="Angelini C."/>
            <person name="Antonin V."/>
            <person name="Barry K.W."/>
            <person name="Bougher N.L."/>
            <person name="Buchanan P."/>
            <person name="Buyck B."/>
            <person name="Bense V."/>
            <person name="Catcheside P."/>
            <person name="Chovatia M."/>
            <person name="Cooper J."/>
            <person name="Damon W."/>
            <person name="Desjardin D."/>
            <person name="Finy P."/>
            <person name="Geml J."/>
            <person name="Haridas S."/>
            <person name="Hughes K."/>
            <person name="Justo A."/>
            <person name="Karasinski D."/>
            <person name="Kautmanova I."/>
            <person name="Kiss B."/>
            <person name="Kocsube S."/>
            <person name="Kotiranta H."/>
            <person name="LaButti K.M."/>
            <person name="Lechner B.E."/>
            <person name="Liimatainen K."/>
            <person name="Lipzen A."/>
            <person name="Lukacs Z."/>
            <person name="Mihaltcheva S."/>
            <person name="Morgado L.N."/>
            <person name="Niskanen T."/>
            <person name="Noordeloos M.E."/>
            <person name="Ohm R.A."/>
            <person name="Ortiz-Santana B."/>
            <person name="Ovrebo C."/>
            <person name="Racz N."/>
            <person name="Riley R."/>
            <person name="Savchenko A."/>
            <person name="Shiryaev A."/>
            <person name="Soop K."/>
            <person name="Spirin V."/>
            <person name="Szebenyi C."/>
            <person name="Tomsovsky M."/>
            <person name="Tulloss R.E."/>
            <person name="Uehling J."/>
            <person name="Grigoriev I.V."/>
            <person name="Vagvolgyi C."/>
            <person name="Papp T."/>
            <person name="Martin F.M."/>
            <person name="Miettinen O."/>
            <person name="Hibbett D.S."/>
            <person name="Nagy L.G."/>
        </authorList>
    </citation>
    <scope>NUCLEOTIDE SEQUENCE [LARGE SCALE GENOMIC DNA]</scope>
    <source>
        <strain evidence="2 3">FP101781</strain>
    </source>
</reference>
<feature type="region of interest" description="Disordered" evidence="1">
    <location>
        <begin position="1"/>
        <end position="27"/>
    </location>
</feature>
<evidence type="ECO:0000256" key="1">
    <source>
        <dbReference type="SAM" id="MobiDB-lite"/>
    </source>
</evidence>
<dbReference type="AlphaFoldDB" id="A0A4Y7TDK8"/>
<protein>
    <submittedName>
        <fullName evidence="2">Uncharacterized protein</fullName>
    </submittedName>
</protein>
<evidence type="ECO:0000313" key="2">
    <source>
        <dbReference type="EMBL" id="TEB31652.1"/>
    </source>
</evidence>
<organism evidence="2 3">
    <name type="scientific">Coprinellus micaceus</name>
    <name type="common">Glistening ink-cap mushroom</name>
    <name type="synonym">Coprinus micaceus</name>
    <dbReference type="NCBI Taxonomy" id="71717"/>
    <lineage>
        <taxon>Eukaryota</taxon>
        <taxon>Fungi</taxon>
        <taxon>Dikarya</taxon>
        <taxon>Basidiomycota</taxon>
        <taxon>Agaricomycotina</taxon>
        <taxon>Agaricomycetes</taxon>
        <taxon>Agaricomycetidae</taxon>
        <taxon>Agaricales</taxon>
        <taxon>Agaricineae</taxon>
        <taxon>Psathyrellaceae</taxon>
        <taxon>Coprinellus</taxon>
    </lineage>
</organism>
<dbReference type="Proteomes" id="UP000298030">
    <property type="component" value="Unassembled WGS sequence"/>
</dbReference>
<name>A0A4Y7TDK8_COPMI</name>
<gene>
    <name evidence="2" type="ORF">FA13DRAFT_1732516</name>
</gene>
<dbReference type="EMBL" id="QPFP01000018">
    <property type="protein sequence ID" value="TEB31652.1"/>
    <property type="molecule type" value="Genomic_DNA"/>
</dbReference>
<evidence type="ECO:0000313" key="3">
    <source>
        <dbReference type="Proteomes" id="UP000298030"/>
    </source>
</evidence>
<comment type="caution">
    <text evidence="2">The sequence shown here is derived from an EMBL/GenBank/DDBJ whole genome shotgun (WGS) entry which is preliminary data.</text>
</comment>
<sequence>MASPENTYLRMGDTDLDLDESDEETRNEENMFRVYHRGLDKLKFSEVREDMEFPDKPFR</sequence>